<dbReference type="GO" id="GO:0006508">
    <property type="term" value="P:proteolysis"/>
    <property type="evidence" value="ECO:0007669"/>
    <property type="project" value="UniProtKB-KW"/>
</dbReference>
<dbReference type="Pfam" id="PF00326">
    <property type="entry name" value="Peptidase_S9"/>
    <property type="match status" value="1"/>
</dbReference>
<dbReference type="SUPFAM" id="SSF50993">
    <property type="entry name" value="Peptidase/esterase 'gauge' domain"/>
    <property type="match status" value="1"/>
</dbReference>
<evidence type="ECO:0000313" key="15">
    <source>
        <dbReference type="Proteomes" id="UP000016160"/>
    </source>
</evidence>
<evidence type="ECO:0000256" key="8">
    <source>
        <dbReference type="ARBA" id="ARBA00022801"/>
    </source>
</evidence>
<feature type="domain" description="Peptidase S9A N-terminal" evidence="13">
    <location>
        <begin position="34"/>
        <end position="435"/>
    </location>
</feature>
<keyword evidence="15" id="KW-1185">Reference proteome</keyword>
<sequence>MRKLPILLFVLTLFNSCKNEQELKKNNNQIVHYPITKTADTVDTYFGVEVNDPYRWLEDDRSPETEAWVKEENKVTFGYLENIPYRNEIKDRLTTLWNYEKIGAPFKEGDYNYFYKNNGLQNQNVIYRTKGDDKTEEVFLDPNTFSSEGTTSLGGLSFSKDGSIAAYSISEGGSDWRKIIIIDTETKAVIEDTIIDVKFSGMSWKGNDGFYYSSYDKPKGSELSAKTDQHKVYYHKLGTKQENDKLIYGGTDQEKHRYIYASVTEDDHYLIITPRTSTSGNKLYIKDLTKTNSKLVPVLVHTDSDTQLIDNIGSKLFFVTNLNAPNRRIVTVDASNPSPEHWVDFIPETKNVLSPSTGSNFIFAHYMVDAVSQVKQYDYEGNLIREVELPGIGTVSGFSGKKENETLYYSFSNYTTPSTSFAYNPNTGTSEVYVKPKVDFDPSQFESKQVFYNSKDGTKVPMIISYKKGTELNGKNPTILYAYGGFNISLTPAFSIANAVWMEEGGIYAVPNLRGGGEYGKAWHDAGTKMQKQNVFDDFIAAAEYLIENNYTSPKYLAIRGGSNGGLLVGATMTQRPDLMQVALPAVGVLDMLRYHTFTAGAGWAYDYGTAEDSKEMFEYLKAYSPVHNVKSDVNYPATLITTGDHDDRVVPAHSFKFAAELQKHQNNGNPVLIRIETDAGHGAGTPVSKTIEQYADIFGFTLYNMGFNELPKHKNTKG</sequence>
<dbReference type="SUPFAM" id="SSF53474">
    <property type="entry name" value="alpha/beta-Hydrolases"/>
    <property type="match status" value="1"/>
</dbReference>
<reference evidence="14 15" key="1">
    <citation type="journal article" date="2013" name="Appl. Environ. Microbiol.">
        <title>The genome of the alga-associated marine flavobacterium Formosa agariphila KMM 3901T reveals a broad potential for degradation of algal polysaccharides.</title>
        <authorList>
            <person name="Mann A.J."/>
            <person name="Hahnke R.L."/>
            <person name="Huang S."/>
            <person name="Werner J."/>
            <person name="Xing P."/>
            <person name="Barbeyron T."/>
            <person name="Huettel B."/>
            <person name="Stueber K."/>
            <person name="Reinhardt R."/>
            <person name="Harder J."/>
            <person name="Gloeckner F.O."/>
            <person name="Amann R.I."/>
            <person name="Teeling H."/>
        </authorList>
    </citation>
    <scope>NUCLEOTIDE SEQUENCE [LARGE SCALE GENOMIC DNA]</scope>
    <source>
        <strain evidence="15">DSM 15362 / KCTC 12365 / LMG 23005 / KMM 3901</strain>
    </source>
</reference>
<comment type="subcellular location">
    <subcellularLocation>
        <location evidence="2">Periplasm</location>
    </subcellularLocation>
</comment>
<dbReference type="InterPro" id="IPR001375">
    <property type="entry name" value="Peptidase_S9_cat"/>
</dbReference>
<evidence type="ECO:0000256" key="5">
    <source>
        <dbReference type="ARBA" id="ARBA00022670"/>
    </source>
</evidence>
<dbReference type="InterPro" id="IPR029058">
    <property type="entry name" value="AB_hydrolase_fold"/>
</dbReference>
<dbReference type="PATRIC" id="fig|1347342.6.peg.36"/>
<evidence type="ECO:0000313" key="14">
    <source>
        <dbReference type="EMBL" id="CDF77747.1"/>
    </source>
</evidence>
<proteinExistence type="inferred from homology"/>
<keyword evidence="6" id="KW-0732">Signal</keyword>
<feature type="domain" description="Peptidase S9 prolyl oligopeptidase catalytic" evidence="12">
    <location>
        <begin position="493"/>
        <end position="706"/>
    </location>
</feature>
<dbReference type="Gene3D" id="2.130.10.120">
    <property type="entry name" value="Prolyl oligopeptidase, N-terminal domain"/>
    <property type="match status" value="1"/>
</dbReference>
<comment type="catalytic activity">
    <reaction evidence="1">
        <text>Hydrolysis of Pro-|-Xaa &gt;&gt; Ala-|-Xaa in oligopeptides.</text>
        <dbReference type="EC" id="3.4.21.26"/>
    </reaction>
</comment>
<dbReference type="GO" id="GO:0005829">
    <property type="term" value="C:cytosol"/>
    <property type="evidence" value="ECO:0007669"/>
    <property type="project" value="TreeGrafter"/>
</dbReference>
<keyword evidence="8 14" id="KW-0378">Hydrolase</keyword>
<dbReference type="EC" id="3.4.21.26" evidence="4"/>
<dbReference type="Proteomes" id="UP000016160">
    <property type="component" value="Chromosome"/>
</dbReference>
<dbReference type="GO" id="GO:0042597">
    <property type="term" value="C:periplasmic space"/>
    <property type="evidence" value="ECO:0007669"/>
    <property type="project" value="UniProtKB-SubCell"/>
</dbReference>
<dbReference type="PRINTS" id="PR00862">
    <property type="entry name" value="PROLIGOPTASE"/>
</dbReference>
<keyword evidence="5" id="KW-0645">Protease</keyword>
<dbReference type="EMBL" id="HG315671">
    <property type="protein sequence ID" value="CDF77747.1"/>
    <property type="molecule type" value="Genomic_DNA"/>
</dbReference>
<evidence type="ECO:0000256" key="4">
    <source>
        <dbReference type="ARBA" id="ARBA00011897"/>
    </source>
</evidence>
<evidence type="ECO:0000256" key="7">
    <source>
        <dbReference type="ARBA" id="ARBA00022764"/>
    </source>
</evidence>
<organism evidence="14 15">
    <name type="scientific">Formosa agariphila (strain DSM 15362 / KCTC 12365 / LMG 23005 / KMM 3901 / M-2Alg 35-1)</name>
    <dbReference type="NCBI Taxonomy" id="1347342"/>
    <lineage>
        <taxon>Bacteria</taxon>
        <taxon>Pseudomonadati</taxon>
        <taxon>Bacteroidota</taxon>
        <taxon>Flavobacteriia</taxon>
        <taxon>Flavobacteriales</taxon>
        <taxon>Flavobacteriaceae</taxon>
        <taxon>Formosa</taxon>
    </lineage>
</organism>
<evidence type="ECO:0000256" key="9">
    <source>
        <dbReference type="ARBA" id="ARBA00022825"/>
    </source>
</evidence>
<evidence type="ECO:0000256" key="3">
    <source>
        <dbReference type="ARBA" id="ARBA00005228"/>
    </source>
</evidence>
<dbReference type="GO" id="GO:0004252">
    <property type="term" value="F:serine-type endopeptidase activity"/>
    <property type="evidence" value="ECO:0007669"/>
    <property type="project" value="UniProtKB-EC"/>
</dbReference>
<accession>T2KG91</accession>
<evidence type="ECO:0000259" key="13">
    <source>
        <dbReference type="Pfam" id="PF02897"/>
    </source>
</evidence>
<evidence type="ECO:0000256" key="6">
    <source>
        <dbReference type="ARBA" id="ARBA00022729"/>
    </source>
</evidence>
<dbReference type="PANTHER" id="PTHR42881:SF2">
    <property type="entry name" value="PROLYL ENDOPEPTIDASE"/>
    <property type="match status" value="1"/>
</dbReference>
<comment type="similarity">
    <text evidence="3">Belongs to the peptidase S9A family.</text>
</comment>
<dbReference type="FunFam" id="3.40.50.1820:FF:000005">
    <property type="entry name" value="Prolyl endopeptidase"/>
    <property type="match status" value="1"/>
</dbReference>
<dbReference type="HOGENOM" id="CLU_011290_1_1_10"/>
<dbReference type="InterPro" id="IPR002470">
    <property type="entry name" value="Peptidase_S9A"/>
</dbReference>
<comment type="function">
    <text evidence="10">Cleaves peptide bonds on the C-terminal side of prolyl residues within peptides that are up to approximately 30 amino acids long. Has an absolute requirement for an X-Pro bond in the trans configuration immediately preceding the Pro-Y scissible bond.</text>
</comment>
<dbReference type="RefSeq" id="WP_038525980.1">
    <property type="nucleotide sequence ID" value="NZ_HG315671.1"/>
</dbReference>
<dbReference type="InterPro" id="IPR023302">
    <property type="entry name" value="Pept_S9A_N"/>
</dbReference>
<keyword evidence="9" id="KW-0720">Serine protease</keyword>
<evidence type="ECO:0000256" key="2">
    <source>
        <dbReference type="ARBA" id="ARBA00004418"/>
    </source>
</evidence>
<dbReference type="AlphaFoldDB" id="T2KG91"/>
<evidence type="ECO:0000256" key="11">
    <source>
        <dbReference type="ARBA" id="ARBA00081187"/>
    </source>
</evidence>
<evidence type="ECO:0000256" key="10">
    <source>
        <dbReference type="ARBA" id="ARBA00060121"/>
    </source>
</evidence>
<dbReference type="InterPro" id="IPR051167">
    <property type="entry name" value="Prolyl_oligopep/macrocyclase"/>
</dbReference>
<dbReference type="InterPro" id="IPR002471">
    <property type="entry name" value="Pept_S9_AS"/>
</dbReference>
<dbReference type="Pfam" id="PF02897">
    <property type="entry name" value="Peptidase_S9_N"/>
    <property type="match status" value="1"/>
</dbReference>
<gene>
    <name evidence="14" type="ORF">BN863_350</name>
</gene>
<keyword evidence="7" id="KW-0574">Periplasm</keyword>
<dbReference type="GO" id="GO:0070012">
    <property type="term" value="F:oligopeptidase activity"/>
    <property type="evidence" value="ECO:0007669"/>
    <property type="project" value="TreeGrafter"/>
</dbReference>
<dbReference type="PROSITE" id="PS00708">
    <property type="entry name" value="PRO_ENDOPEP_SER"/>
    <property type="match status" value="1"/>
</dbReference>
<dbReference type="PANTHER" id="PTHR42881">
    <property type="entry name" value="PROLYL ENDOPEPTIDASE"/>
    <property type="match status" value="1"/>
</dbReference>
<dbReference type="eggNOG" id="COG1505">
    <property type="taxonomic scope" value="Bacteria"/>
</dbReference>
<protein>
    <recommendedName>
        <fullName evidence="4">prolyl oligopeptidase</fullName>
        <ecNumber evidence="4">3.4.21.26</ecNumber>
    </recommendedName>
    <alternativeName>
        <fullName evidence="11">Proline-specific endopeptidase</fullName>
    </alternativeName>
</protein>
<dbReference type="Gene3D" id="3.40.50.1820">
    <property type="entry name" value="alpha/beta hydrolase"/>
    <property type="match status" value="1"/>
</dbReference>
<evidence type="ECO:0000259" key="12">
    <source>
        <dbReference type="Pfam" id="PF00326"/>
    </source>
</evidence>
<evidence type="ECO:0000256" key="1">
    <source>
        <dbReference type="ARBA" id="ARBA00001070"/>
    </source>
</evidence>
<name>T2KG91_FORAG</name>
<dbReference type="STRING" id="1347342.BN863_350"/>
<dbReference type="OrthoDB" id="9801421at2"/>